<gene>
    <name evidence="1" type="ORF">EMWEY_00013720</name>
</gene>
<evidence type="ECO:0000313" key="2">
    <source>
        <dbReference type="Proteomes" id="UP000030763"/>
    </source>
</evidence>
<accession>U6M251</accession>
<dbReference type="Proteomes" id="UP000030763">
    <property type="component" value="Unassembled WGS sequence"/>
</dbReference>
<dbReference type="OrthoDB" id="348443at2759"/>
<reference evidence="1" key="1">
    <citation type="submission" date="2013-10" db="EMBL/GenBank/DDBJ databases">
        <title>Genomic analysis of the causative agents of coccidiosis in chickens.</title>
        <authorList>
            <person name="Reid A.J."/>
            <person name="Blake D."/>
            <person name="Billington K."/>
            <person name="Browne H."/>
            <person name="Dunn M."/>
            <person name="Hung S."/>
            <person name="Kawahara F."/>
            <person name="Miranda-Saavedra D."/>
            <person name="Mourier T."/>
            <person name="Nagra H."/>
            <person name="Otto T.D."/>
            <person name="Rawlings N."/>
            <person name="Sanchez A."/>
            <person name="Sanders M."/>
            <person name="Subramaniam C."/>
            <person name="Tay Y."/>
            <person name="Dear P."/>
            <person name="Doerig C."/>
            <person name="Gruber A."/>
            <person name="Parkinson J."/>
            <person name="Shirley M."/>
            <person name="Wan K.L."/>
            <person name="Berriman M."/>
            <person name="Tomley F."/>
            <person name="Pain A."/>
        </authorList>
    </citation>
    <scope>NUCLEOTIDE SEQUENCE [LARGE SCALE GENOMIC DNA]</scope>
    <source>
        <strain evidence="1">Weybridge</strain>
    </source>
</reference>
<sequence>MLASPMNSAYQNGERFDQVSFVSEEQWRGSSRRDILYGLRGYLYSHGVPHISPFYGGMALVSLFAIVFVATHCSTRILHMDTPWWHQRRRLADEHQEVASNGGKRGDSPPCEWLNNVGKGQVNQKSIGIPTPMVALSGSNTRPAGHGVKVMWETANDEELQRIATLQKESGIPLDSESTLLGERLSESLELLIESALTDVSSLRVEPWLLDPGLEVPEGLLLEGEEEGEGPLPQDFSEAGTSKTWDGMGFGSTVSVSPPAAFGEPSTATMQQLSQQAACAVVTDVQPSSSISSSHGPRIADAIQGPTSNVFEPRNSGLQVSFVEADTSYVEKPQSRLFPSLYAALSQKPSSESGPDLSKHPFYRTPQLLSGVVPRDFNMDSALAAASPSSPLRTLQRISSWLNMEMLDLTGSNLLMKCLEDLVGFAVHHFKSTLKVVRPVFGVETLALYLLIADSLYAASLALGDPAQRNTWWGRIMSALPTNIVLGSHPHPRRASRDLLSLAGRIKNALDIFRSGCRPSPIVLVPLKQDILCSGMLRKFQRGRWKIFKTDDDKWRVYTQKYS</sequence>
<proteinExistence type="predicted"/>
<name>U6M251_EIMMA</name>
<evidence type="ECO:0000313" key="1">
    <source>
        <dbReference type="EMBL" id="CDJ58076.1"/>
    </source>
</evidence>
<organism evidence="1 2">
    <name type="scientific">Eimeria maxima</name>
    <name type="common">Coccidian parasite</name>
    <dbReference type="NCBI Taxonomy" id="5804"/>
    <lineage>
        <taxon>Eukaryota</taxon>
        <taxon>Sar</taxon>
        <taxon>Alveolata</taxon>
        <taxon>Apicomplexa</taxon>
        <taxon>Conoidasida</taxon>
        <taxon>Coccidia</taxon>
        <taxon>Eucoccidiorida</taxon>
        <taxon>Eimeriorina</taxon>
        <taxon>Eimeriidae</taxon>
        <taxon>Eimeria</taxon>
    </lineage>
</organism>
<dbReference type="AlphaFoldDB" id="U6M251"/>
<dbReference type="RefSeq" id="XP_013334724.1">
    <property type="nucleotide sequence ID" value="XM_013479270.1"/>
</dbReference>
<protein>
    <submittedName>
        <fullName evidence="1">Uncharacterized protein</fullName>
    </submittedName>
</protein>
<keyword evidence="2" id="KW-1185">Reference proteome</keyword>
<dbReference type="EMBL" id="HG719467">
    <property type="protein sequence ID" value="CDJ58076.1"/>
    <property type="molecule type" value="Genomic_DNA"/>
</dbReference>
<reference evidence="1" key="2">
    <citation type="submission" date="2013-10" db="EMBL/GenBank/DDBJ databases">
        <authorList>
            <person name="Aslett M."/>
        </authorList>
    </citation>
    <scope>NUCLEOTIDE SEQUENCE [LARGE SCALE GENOMIC DNA]</scope>
    <source>
        <strain evidence="1">Weybridge</strain>
    </source>
</reference>
<dbReference type="GeneID" id="25335358"/>
<dbReference type="VEuPathDB" id="ToxoDB:EMWEY_00013720"/>